<name>A0ABR7HWU7_9FIRM</name>
<protein>
    <recommendedName>
        <fullName evidence="1">Stage 0 sporulation protein A homolog</fullName>
    </recommendedName>
</protein>
<dbReference type="SUPFAM" id="SSF46894">
    <property type="entry name" value="C-terminal effector domain of the bipartite response regulators"/>
    <property type="match status" value="1"/>
</dbReference>
<evidence type="ECO:0000259" key="10">
    <source>
        <dbReference type="PROSITE" id="PS50110"/>
    </source>
</evidence>
<evidence type="ECO:0000313" key="12">
    <source>
        <dbReference type="EMBL" id="MBC5731984.1"/>
    </source>
</evidence>
<dbReference type="PROSITE" id="PS50110">
    <property type="entry name" value="RESPONSE_REGULATORY"/>
    <property type="match status" value="1"/>
</dbReference>
<dbReference type="EMBL" id="JACOPR010000013">
    <property type="protein sequence ID" value="MBC5731984.1"/>
    <property type="molecule type" value="Genomic_DNA"/>
</dbReference>
<dbReference type="InterPro" id="IPR011006">
    <property type="entry name" value="CheY-like_superfamily"/>
</dbReference>
<feature type="DNA-binding region" description="OmpR/PhoB-type" evidence="9">
    <location>
        <begin position="126"/>
        <end position="222"/>
    </location>
</feature>
<evidence type="ECO:0000256" key="6">
    <source>
        <dbReference type="ARBA" id="ARBA00023163"/>
    </source>
</evidence>
<dbReference type="RefSeq" id="WP_186964362.1">
    <property type="nucleotide sequence ID" value="NZ_JACOPR010000013.1"/>
</dbReference>
<reference evidence="12 13" key="1">
    <citation type="submission" date="2020-08" db="EMBL/GenBank/DDBJ databases">
        <title>Genome public.</title>
        <authorList>
            <person name="Liu C."/>
            <person name="Sun Q."/>
        </authorList>
    </citation>
    <scope>NUCLEOTIDE SEQUENCE [LARGE SCALE GENOMIC DNA]</scope>
    <source>
        <strain evidence="12 13">New-38</strain>
    </source>
</reference>
<dbReference type="Pfam" id="PF00486">
    <property type="entry name" value="Trans_reg_C"/>
    <property type="match status" value="1"/>
</dbReference>
<evidence type="ECO:0000256" key="4">
    <source>
        <dbReference type="ARBA" id="ARBA00023015"/>
    </source>
</evidence>
<dbReference type="InterPro" id="IPR001789">
    <property type="entry name" value="Sig_transdc_resp-reg_receiver"/>
</dbReference>
<organism evidence="12 13">
    <name type="scientific">Pseudoflavonifractor hominis</name>
    <dbReference type="NCBI Taxonomy" id="2763059"/>
    <lineage>
        <taxon>Bacteria</taxon>
        <taxon>Bacillati</taxon>
        <taxon>Bacillota</taxon>
        <taxon>Clostridia</taxon>
        <taxon>Eubacteriales</taxon>
        <taxon>Oscillospiraceae</taxon>
        <taxon>Pseudoflavonifractor</taxon>
    </lineage>
</organism>
<dbReference type="PROSITE" id="PS51755">
    <property type="entry name" value="OMPR_PHOB"/>
    <property type="match status" value="1"/>
</dbReference>
<dbReference type="Proteomes" id="UP000660021">
    <property type="component" value="Unassembled WGS sequence"/>
</dbReference>
<keyword evidence="6" id="KW-0804">Transcription</keyword>
<dbReference type="PANTHER" id="PTHR48111">
    <property type="entry name" value="REGULATOR OF RPOS"/>
    <property type="match status" value="1"/>
</dbReference>
<keyword evidence="5 9" id="KW-0238">DNA-binding</keyword>
<comment type="function">
    <text evidence="7">May play the central regulatory role in sporulation. It may be an element of the effector pathway responsible for the activation of sporulation genes in response to nutritional stress. Spo0A may act in concert with spo0H (a sigma factor) to control the expression of some genes that are critical to the sporulation process.</text>
</comment>
<comment type="caution">
    <text evidence="12">The sequence shown here is derived from an EMBL/GenBank/DDBJ whole genome shotgun (WGS) entry which is preliminary data.</text>
</comment>
<evidence type="ECO:0000313" key="13">
    <source>
        <dbReference type="Proteomes" id="UP000660021"/>
    </source>
</evidence>
<evidence type="ECO:0000256" key="5">
    <source>
        <dbReference type="ARBA" id="ARBA00023125"/>
    </source>
</evidence>
<evidence type="ECO:0000256" key="8">
    <source>
        <dbReference type="PROSITE-ProRule" id="PRU00169"/>
    </source>
</evidence>
<dbReference type="InterPro" id="IPR036388">
    <property type="entry name" value="WH-like_DNA-bd_sf"/>
</dbReference>
<keyword evidence="4" id="KW-0805">Transcription regulation</keyword>
<dbReference type="SMART" id="SM00448">
    <property type="entry name" value="REC"/>
    <property type="match status" value="1"/>
</dbReference>
<dbReference type="InterPro" id="IPR001867">
    <property type="entry name" value="OmpR/PhoB-type_DNA-bd"/>
</dbReference>
<feature type="modified residue" description="4-aspartylphosphate" evidence="8">
    <location>
        <position position="53"/>
    </location>
</feature>
<proteinExistence type="predicted"/>
<dbReference type="Gene3D" id="1.10.10.10">
    <property type="entry name" value="Winged helix-like DNA-binding domain superfamily/Winged helix DNA-binding domain"/>
    <property type="match status" value="1"/>
</dbReference>
<keyword evidence="2 8" id="KW-0597">Phosphoprotein</keyword>
<dbReference type="CDD" id="cd00383">
    <property type="entry name" value="trans_reg_C"/>
    <property type="match status" value="1"/>
</dbReference>
<evidence type="ECO:0000256" key="9">
    <source>
        <dbReference type="PROSITE-ProRule" id="PRU01091"/>
    </source>
</evidence>
<feature type="domain" description="OmpR/PhoB-type" evidence="11">
    <location>
        <begin position="126"/>
        <end position="222"/>
    </location>
</feature>
<evidence type="ECO:0000259" key="11">
    <source>
        <dbReference type="PROSITE" id="PS51755"/>
    </source>
</evidence>
<evidence type="ECO:0000256" key="2">
    <source>
        <dbReference type="ARBA" id="ARBA00022553"/>
    </source>
</evidence>
<dbReference type="Pfam" id="PF00072">
    <property type="entry name" value="Response_reg"/>
    <property type="match status" value="1"/>
</dbReference>
<gene>
    <name evidence="12" type="ORF">H8S34_14270</name>
</gene>
<dbReference type="SUPFAM" id="SSF52172">
    <property type="entry name" value="CheY-like"/>
    <property type="match status" value="1"/>
</dbReference>
<dbReference type="Gene3D" id="3.40.50.2300">
    <property type="match status" value="1"/>
</dbReference>
<keyword evidence="3" id="KW-0902">Two-component regulatory system</keyword>
<dbReference type="InterPro" id="IPR016032">
    <property type="entry name" value="Sig_transdc_resp-reg_C-effctor"/>
</dbReference>
<evidence type="ECO:0000256" key="3">
    <source>
        <dbReference type="ARBA" id="ARBA00023012"/>
    </source>
</evidence>
<evidence type="ECO:0000256" key="7">
    <source>
        <dbReference type="ARBA" id="ARBA00024867"/>
    </source>
</evidence>
<evidence type="ECO:0000256" key="1">
    <source>
        <dbReference type="ARBA" id="ARBA00018672"/>
    </source>
</evidence>
<dbReference type="SMART" id="SM00862">
    <property type="entry name" value="Trans_reg_C"/>
    <property type="match status" value="1"/>
</dbReference>
<sequence>METAILLAEDEERLRTVVRDYFVAHGVACRTAADGAEALEALRERDYDAVLLDVMMPGPDGFAVCRAVRERSGVPILFLTALGDEAHALRGYELGADDYVGKPFSLALLYARTMALIRRSRGGTLGTTLRCGAIGLDTGTRTCTVNDLEVPLSPRGYELLLCLMRNRGVVLSRAQLLDKVWGLDFEGDERAVDVQIKNLRAALGSAGRQIRTVFKAGYQLMEG</sequence>
<keyword evidence="13" id="KW-1185">Reference proteome</keyword>
<accession>A0ABR7HWU7</accession>
<dbReference type="CDD" id="cd17574">
    <property type="entry name" value="REC_OmpR"/>
    <property type="match status" value="1"/>
</dbReference>
<dbReference type="InterPro" id="IPR039420">
    <property type="entry name" value="WalR-like"/>
</dbReference>
<feature type="domain" description="Response regulatory" evidence="10">
    <location>
        <begin position="4"/>
        <end position="117"/>
    </location>
</feature>
<dbReference type="Gene3D" id="6.10.250.690">
    <property type="match status" value="1"/>
</dbReference>
<dbReference type="PANTHER" id="PTHR48111:SF1">
    <property type="entry name" value="TWO-COMPONENT RESPONSE REGULATOR ORR33"/>
    <property type="match status" value="1"/>
</dbReference>